<dbReference type="Proteomes" id="UP000029590">
    <property type="component" value="Unassembled WGS sequence"/>
</dbReference>
<keyword evidence="4" id="KW-0804">Transcription</keyword>
<comment type="similarity">
    <text evidence="1">Belongs to the LysR transcriptional regulatory family.</text>
</comment>
<dbReference type="InterPro" id="IPR005119">
    <property type="entry name" value="LysR_subst-bd"/>
</dbReference>
<feature type="region of interest" description="Disordered" evidence="5">
    <location>
        <begin position="300"/>
        <end position="326"/>
    </location>
</feature>
<evidence type="ECO:0000259" key="6">
    <source>
        <dbReference type="PROSITE" id="PS50931"/>
    </source>
</evidence>
<evidence type="ECO:0000313" key="7">
    <source>
        <dbReference type="EMBL" id="KGC11043.1"/>
    </source>
</evidence>
<dbReference type="InterPro" id="IPR036390">
    <property type="entry name" value="WH_DNA-bd_sf"/>
</dbReference>
<dbReference type="Gene3D" id="3.40.190.290">
    <property type="match status" value="1"/>
</dbReference>
<dbReference type="GO" id="GO:0003677">
    <property type="term" value="F:DNA binding"/>
    <property type="evidence" value="ECO:0007669"/>
    <property type="project" value="UniProtKB-KW"/>
</dbReference>
<dbReference type="Pfam" id="PF03466">
    <property type="entry name" value="LysR_substrate"/>
    <property type="match status" value="1"/>
</dbReference>
<sequence length="326" mass="36217">MTLRSMRVLRYLEEVARAGSVRQAAERLYVTPSALLRRIQDIEEELGIPVFERTPSGVQLTAGGELFLGWIRNQNAGLRHVMSQIEALSGLRRGEVRVSASQAVARSFLLHEIVEFRRLHPLVKFHVTICDHGRAMRSLIGYETDLVLIFRPPQAAELQPLMSVGQGLVAIMAAHHPLAGRASLRMRECLEYEIGLPDSTFSGREIIDEIVARSSVRLNPIVEANSFDLLVDLVRESQIITFQIEVGSLGWKRDPALAVVPIDDADAAHGPLVLGQLRGRALPLAAAKFSEQLSRKLHEWRSPHVPESPDPAGERSRLRETYAVGS</sequence>
<evidence type="ECO:0000256" key="1">
    <source>
        <dbReference type="ARBA" id="ARBA00009437"/>
    </source>
</evidence>
<dbReference type="PANTHER" id="PTHR30419">
    <property type="entry name" value="HTH-TYPE TRANSCRIPTIONAL REGULATOR YBHD"/>
    <property type="match status" value="1"/>
</dbReference>
<evidence type="ECO:0000256" key="3">
    <source>
        <dbReference type="ARBA" id="ARBA00023125"/>
    </source>
</evidence>
<dbReference type="SUPFAM" id="SSF46785">
    <property type="entry name" value="Winged helix' DNA-binding domain"/>
    <property type="match status" value="1"/>
</dbReference>
<protein>
    <submittedName>
        <fullName evidence="7">Bacterial regulatory helix-turn-helix, lysR family protein</fullName>
    </submittedName>
</protein>
<name>A0AAW3ET52_BURGA</name>
<dbReference type="SUPFAM" id="SSF53850">
    <property type="entry name" value="Periplasmic binding protein-like II"/>
    <property type="match status" value="1"/>
</dbReference>
<evidence type="ECO:0000313" key="8">
    <source>
        <dbReference type="Proteomes" id="UP000029590"/>
    </source>
</evidence>
<organism evidence="7 8">
    <name type="scientific">Burkholderia gladioli</name>
    <name type="common">Pseudomonas marginata</name>
    <name type="synonym">Phytomonas marginata</name>
    <dbReference type="NCBI Taxonomy" id="28095"/>
    <lineage>
        <taxon>Bacteria</taxon>
        <taxon>Pseudomonadati</taxon>
        <taxon>Pseudomonadota</taxon>
        <taxon>Betaproteobacteria</taxon>
        <taxon>Burkholderiales</taxon>
        <taxon>Burkholderiaceae</taxon>
        <taxon>Burkholderia</taxon>
    </lineage>
</organism>
<dbReference type="KEGG" id="bgo:BM43_4028"/>
<dbReference type="InterPro" id="IPR036388">
    <property type="entry name" value="WH-like_DNA-bd_sf"/>
</dbReference>
<dbReference type="Gene3D" id="1.10.10.10">
    <property type="entry name" value="Winged helix-like DNA-binding domain superfamily/Winged helix DNA-binding domain"/>
    <property type="match status" value="1"/>
</dbReference>
<evidence type="ECO:0000256" key="4">
    <source>
        <dbReference type="ARBA" id="ARBA00023163"/>
    </source>
</evidence>
<dbReference type="InterPro" id="IPR050950">
    <property type="entry name" value="HTH-type_LysR_regulators"/>
</dbReference>
<dbReference type="Pfam" id="PF00126">
    <property type="entry name" value="HTH_1"/>
    <property type="match status" value="1"/>
</dbReference>
<dbReference type="InterPro" id="IPR000847">
    <property type="entry name" value="LysR_HTH_N"/>
</dbReference>
<dbReference type="PROSITE" id="PS50931">
    <property type="entry name" value="HTH_LYSR"/>
    <property type="match status" value="1"/>
</dbReference>
<keyword evidence="3" id="KW-0238">DNA-binding</keyword>
<evidence type="ECO:0000256" key="5">
    <source>
        <dbReference type="SAM" id="MobiDB-lite"/>
    </source>
</evidence>
<evidence type="ECO:0000256" key="2">
    <source>
        <dbReference type="ARBA" id="ARBA00023015"/>
    </source>
</evidence>
<dbReference type="GO" id="GO:0005829">
    <property type="term" value="C:cytosol"/>
    <property type="evidence" value="ECO:0007669"/>
    <property type="project" value="TreeGrafter"/>
</dbReference>
<feature type="domain" description="HTH lysR-type" evidence="6">
    <location>
        <begin position="1"/>
        <end position="61"/>
    </location>
</feature>
<dbReference type="AlphaFoldDB" id="A0AAW3ET52"/>
<comment type="caution">
    <text evidence="7">The sequence shown here is derived from an EMBL/GenBank/DDBJ whole genome shotgun (WGS) entry which is preliminary data.</text>
</comment>
<proteinExistence type="inferred from homology"/>
<dbReference type="EMBL" id="JPGG01000017">
    <property type="protein sequence ID" value="KGC11043.1"/>
    <property type="molecule type" value="Genomic_DNA"/>
</dbReference>
<dbReference type="PANTHER" id="PTHR30419:SF8">
    <property type="entry name" value="NITROGEN ASSIMILATION TRANSCRIPTIONAL ACTIVATOR-RELATED"/>
    <property type="match status" value="1"/>
</dbReference>
<keyword evidence="2" id="KW-0805">Transcription regulation</keyword>
<accession>A0AAW3ET52</accession>
<dbReference type="RefSeq" id="WP_052409184.1">
    <property type="nucleotide sequence ID" value="NZ_CADEVY010000004.1"/>
</dbReference>
<gene>
    <name evidence="7" type="ORF">DM48_7470</name>
</gene>
<reference evidence="7 8" key="1">
    <citation type="submission" date="2014-04" db="EMBL/GenBank/DDBJ databases">
        <authorList>
            <person name="Bishop-Lilly K.A."/>
            <person name="Broomall S.M."/>
            <person name="Chain P.S."/>
            <person name="Chertkov O."/>
            <person name="Coyne S.R."/>
            <person name="Daligault H.E."/>
            <person name="Davenport K.W."/>
            <person name="Erkkila T."/>
            <person name="Frey K.G."/>
            <person name="Gibbons H.S."/>
            <person name="Gu W."/>
            <person name="Jaissle J."/>
            <person name="Johnson S.L."/>
            <person name="Koroleva G.I."/>
            <person name="Ladner J.T."/>
            <person name="Lo C.-C."/>
            <person name="Minogue T.D."/>
            <person name="Munk C."/>
            <person name="Palacios G.F."/>
            <person name="Redden C.L."/>
            <person name="Rosenzweig C.N."/>
            <person name="Scholz M.B."/>
            <person name="Teshima H."/>
            <person name="Xu Y."/>
        </authorList>
    </citation>
    <scope>NUCLEOTIDE SEQUENCE [LARGE SCALE GENOMIC DNA]</scope>
    <source>
        <strain evidence="8">gladioli</strain>
    </source>
</reference>
<dbReference type="GO" id="GO:0003700">
    <property type="term" value="F:DNA-binding transcription factor activity"/>
    <property type="evidence" value="ECO:0007669"/>
    <property type="project" value="InterPro"/>
</dbReference>